<evidence type="ECO:0000313" key="2">
    <source>
        <dbReference type="Proteomes" id="UP001186974"/>
    </source>
</evidence>
<accession>A0ACC3DKQ7</accession>
<evidence type="ECO:0000313" key="1">
    <source>
        <dbReference type="EMBL" id="KAK3077292.1"/>
    </source>
</evidence>
<protein>
    <submittedName>
        <fullName evidence="1">Uncharacterized protein</fullName>
    </submittedName>
</protein>
<gene>
    <name evidence="1" type="ORF">LTS18_010710</name>
</gene>
<name>A0ACC3DKQ7_9PEZI</name>
<feature type="non-terminal residue" evidence="1">
    <location>
        <position position="144"/>
    </location>
</feature>
<organism evidence="1 2">
    <name type="scientific">Coniosporium uncinatum</name>
    <dbReference type="NCBI Taxonomy" id="93489"/>
    <lineage>
        <taxon>Eukaryota</taxon>
        <taxon>Fungi</taxon>
        <taxon>Dikarya</taxon>
        <taxon>Ascomycota</taxon>
        <taxon>Pezizomycotina</taxon>
        <taxon>Dothideomycetes</taxon>
        <taxon>Dothideomycetes incertae sedis</taxon>
        <taxon>Coniosporium</taxon>
    </lineage>
</organism>
<dbReference type="Proteomes" id="UP001186974">
    <property type="component" value="Unassembled WGS sequence"/>
</dbReference>
<proteinExistence type="predicted"/>
<dbReference type="EMBL" id="JAWDJW010003012">
    <property type="protein sequence ID" value="KAK3077292.1"/>
    <property type="molecule type" value="Genomic_DNA"/>
</dbReference>
<comment type="caution">
    <text evidence="1">The sequence shown here is derived from an EMBL/GenBank/DDBJ whole genome shotgun (WGS) entry which is preliminary data.</text>
</comment>
<sequence length="144" mass="15815">MKALASRPPPTSNLSISSAINALLKENEGSPSSDSQSQPRTAVRARRLSEALSDLHLDGSSSNSLSHAKLAALASPCFFHKRFDDAVNIDKVLEEIQDDEGMSHSRLVQTATGVREVSKQLQRRPIRRAVRNIMIVTKARDNQL</sequence>
<keyword evidence="2" id="KW-1185">Reference proteome</keyword>
<reference evidence="1" key="1">
    <citation type="submission" date="2024-09" db="EMBL/GenBank/DDBJ databases">
        <title>Black Yeasts Isolated from many extreme environments.</title>
        <authorList>
            <person name="Coleine C."/>
            <person name="Stajich J.E."/>
            <person name="Selbmann L."/>
        </authorList>
    </citation>
    <scope>NUCLEOTIDE SEQUENCE</scope>
    <source>
        <strain evidence="1">CCFEE 5737</strain>
    </source>
</reference>